<dbReference type="GO" id="GO:1904659">
    <property type="term" value="P:D-glucose transmembrane transport"/>
    <property type="evidence" value="ECO:0007669"/>
    <property type="project" value="InterPro"/>
</dbReference>
<evidence type="ECO:0000256" key="9">
    <source>
        <dbReference type="ARBA" id="ARBA00022989"/>
    </source>
</evidence>
<dbReference type="SUPFAM" id="SSF51261">
    <property type="entry name" value="Duplicated hybrid motif"/>
    <property type="match status" value="1"/>
</dbReference>
<dbReference type="GO" id="GO:0016301">
    <property type="term" value="F:kinase activity"/>
    <property type="evidence" value="ECO:0007669"/>
    <property type="project" value="UniProtKB-KW"/>
</dbReference>
<name>G2ZCG1_LISIP</name>
<feature type="transmembrane region" description="Helical" evidence="12">
    <location>
        <begin position="122"/>
        <end position="149"/>
    </location>
</feature>
<keyword evidence="9 12" id="KW-1133">Transmembrane helix</keyword>
<dbReference type="OrthoDB" id="9764327at2"/>
<dbReference type="FunFam" id="2.70.70.10:FF:000001">
    <property type="entry name" value="PTS system glucose-specific IIA component"/>
    <property type="match status" value="1"/>
</dbReference>
<dbReference type="AlphaFoldDB" id="G2ZCG1"/>
<evidence type="ECO:0000313" key="17">
    <source>
        <dbReference type="Proteomes" id="UP000001286"/>
    </source>
</evidence>
<feature type="transmembrane region" description="Helical" evidence="12">
    <location>
        <begin position="379"/>
        <end position="401"/>
    </location>
</feature>
<evidence type="ECO:0000256" key="4">
    <source>
        <dbReference type="ARBA" id="ARBA00022597"/>
    </source>
</evidence>
<dbReference type="GO" id="GO:0090563">
    <property type="term" value="F:protein-phosphocysteine-sugar phosphotransferase activity"/>
    <property type="evidence" value="ECO:0007669"/>
    <property type="project" value="TreeGrafter"/>
</dbReference>
<feature type="transmembrane region" description="Helical" evidence="12">
    <location>
        <begin position="302"/>
        <end position="321"/>
    </location>
</feature>
<dbReference type="GO" id="GO:0009401">
    <property type="term" value="P:phosphoenolpyruvate-dependent sugar phosphotransferase system"/>
    <property type="evidence" value="ECO:0007669"/>
    <property type="project" value="UniProtKB-KW"/>
</dbReference>
<reference evidence="16 17" key="1">
    <citation type="journal article" date="2011" name="J. Bacteriol.">
        <title>Complete genome sequence of the animal pathogen Listeria ivanovii, which provides insights into host specificities and evolution of the genus Listeria.</title>
        <authorList>
            <person name="Buchrieser C."/>
            <person name="Rusniok C."/>
            <person name="Garrido P."/>
            <person name="Hain T."/>
            <person name="Scortti M."/>
            <person name="Lampidis R."/>
            <person name="Karst U."/>
            <person name="Chakraborty T."/>
            <person name="Cossart P."/>
            <person name="Kreft J."/>
            <person name="Vazquez-Boland J.A."/>
            <person name="Goebel W."/>
            <person name="Glaser P."/>
        </authorList>
    </citation>
    <scope>NUCLEOTIDE SEQUENCE [LARGE SCALE GENOMIC DNA]</scope>
    <source>
        <strain evidence="17">ATCC BAA-678 / PAM 55</strain>
    </source>
</reference>
<evidence type="ECO:0000256" key="12">
    <source>
        <dbReference type="SAM" id="Phobius"/>
    </source>
</evidence>
<feature type="domain" description="PTS EIIA type-1" evidence="13">
    <location>
        <begin position="547"/>
        <end position="651"/>
    </location>
</feature>
<evidence type="ECO:0000256" key="5">
    <source>
        <dbReference type="ARBA" id="ARBA00022679"/>
    </source>
</evidence>
<dbReference type="PROSITE" id="PS51103">
    <property type="entry name" value="PTS_EIIC_TYPE_1"/>
    <property type="match status" value="1"/>
</dbReference>
<dbReference type="KEGG" id="liv:LIV_0559"/>
<feature type="transmembrane region" description="Helical" evidence="12">
    <location>
        <begin position="89"/>
        <end position="110"/>
    </location>
</feature>
<dbReference type="eggNOG" id="COG1263">
    <property type="taxonomic scope" value="Bacteria"/>
</dbReference>
<dbReference type="PANTHER" id="PTHR30009:SF20">
    <property type="entry name" value="PTS SYSTEM GLUCOSE-SPECIFIC EIICB COMPONENT-RELATED"/>
    <property type="match status" value="1"/>
</dbReference>
<evidence type="ECO:0000256" key="8">
    <source>
        <dbReference type="ARBA" id="ARBA00022777"/>
    </source>
</evidence>
<dbReference type="InterPro" id="IPR036878">
    <property type="entry name" value="Glu_permease_IIB"/>
</dbReference>
<evidence type="ECO:0000313" key="16">
    <source>
        <dbReference type="EMBL" id="CBW85036.1"/>
    </source>
</evidence>
<feature type="transmembrane region" description="Helical" evidence="12">
    <location>
        <begin position="16"/>
        <end position="36"/>
    </location>
</feature>
<feature type="transmembrane region" description="Helical" evidence="12">
    <location>
        <begin position="277"/>
        <end position="295"/>
    </location>
</feature>
<evidence type="ECO:0000256" key="11">
    <source>
        <dbReference type="PROSITE-ProRule" id="PRU00421"/>
    </source>
</evidence>
<keyword evidence="8" id="KW-0418">Kinase</keyword>
<proteinExistence type="predicted"/>
<dbReference type="InterPro" id="IPR001127">
    <property type="entry name" value="PTS_EIIA_1_perm"/>
</dbReference>
<feature type="transmembrane region" description="Helical" evidence="12">
    <location>
        <begin position="169"/>
        <end position="189"/>
    </location>
</feature>
<keyword evidence="2" id="KW-0813">Transport</keyword>
<keyword evidence="4" id="KW-0762">Sugar transport</keyword>
<dbReference type="PROSITE" id="PS51093">
    <property type="entry name" value="PTS_EIIA_TYPE_1"/>
    <property type="match status" value="1"/>
</dbReference>
<dbReference type="EMBL" id="FR687253">
    <property type="protein sequence ID" value="CBW85036.1"/>
    <property type="molecule type" value="Genomic_DNA"/>
</dbReference>
<evidence type="ECO:0000259" key="14">
    <source>
        <dbReference type="PROSITE" id="PS51098"/>
    </source>
</evidence>
<evidence type="ECO:0000256" key="3">
    <source>
        <dbReference type="ARBA" id="ARBA00022475"/>
    </source>
</evidence>
<dbReference type="PROSITE" id="PS51098">
    <property type="entry name" value="PTS_EIIB_TYPE_1"/>
    <property type="match status" value="1"/>
</dbReference>
<feature type="transmembrane region" description="Helical" evidence="12">
    <location>
        <begin position="356"/>
        <end position="373"/>
    </location>
</feature>
<keyword evidence="5" id="KW-0808">Transferase</keyword>
<keyword evidence="3" id="KW-1003">Cell membrane</keyword>
<comment type="subcellular location">
    <subcellularLocation>
        <location evidence="1">Cell membrane</location>
        <topology evidence="1">Multi-pass membrane protein</topology>
    </subcellularLocation>
</comment>
<feature type="transmembrane region" description="Helical" evidence="12">
    <location>
        <begin position="327"/>
        <end position="349"/>
    </location>
</feature>
<dbReference type="InterPro" id="IPR001996">
    <property type="entry name" value="PTS_IIB_1"/>
</dbReference>
<dbReference type="InterPro" id="IPR011055">
    <property type="entry name" value="Dup_hybrid_motif"/>
</dbReference>
<evidence type="ECO:0000256" key="1">
    <source>
        <dbReference type="ARBA" id="ARBA00004651"/>
    </source>
</evidence>
<dbReference type="NCBIfam" id="TIGR00826">
    <property type="entry name" value="EIIB_glc"/>
    <property type="match status" value="1"/>
</dbReference>
<dbReference type="Pfam" id="PF00358">
    <property type="entry name" value="PTS_EIIA_1"/>
    <property type="match status" value="1"/>
</dbReference>
<protein>
    <submittedName>
        <fullName evidence="16">Putative glucose-specific PTS system enzyme IIABC</fullName>
    </submittedName>
</protein>
<dbReference type="InterPro" id="IPR050429">
    <property type="entry name" value="PTS_Glucose_EIICBA"/>
</dbReference>
<dbReference type="GO" id="GO:0055056">
    <property type="term" value="F:D-glucose transmembrane transporter activity"/>
    <property type="evidence" value="ECO:0007669"/>
    <property type="project" value="InterPro"/>
</dbReference>
<evidence type="ECO:0000256" key="2">
    <source>
        <dbReference type="ARBA" id="ARBA00022448"/>
    </source>
</evidence>
<feature type="domain" description="PTS EIIB type-1" evidence="14">
    <location>
        <begin position="428"/>
        <end position="509"/>
    </location>
</feature>
<dbReference type="Gene3D" id="3.30.1360.60">
    <property type="entry name" value="Glucose permease domain IIB"/>
    <property type="match status" value="1"/>
</dbReference>
<dbReference type="CDD" id="cd00212">
    <property type="entry name" value="PTS_IIB_glc"/>
    <property type="match status" value="1"/>
</dbReference>
<dbReference type="InterPro" id="IPR018113">
    <property type="entry name" value="PTrfase_EIIB_Cys"/>
</dbReference>
<evidence type="ECO:0000259" key="13">
    <source>
        <dbReference type="PROSITE" id="PS51093"/>
    </source>
</evidence>
<dbReference type="eggNOG" id="COG2190">
    <property type="taxonomic scope" value="Bacteria"/>
</dbReference>
<accession>G2ZCG1</accession>
<dbReference type="InterPro" id="IPR003352">
    <property type="entry name" value="PTS_EIIC"/>
</dbReference>
<feature type="transmembrane region" description="Helical" evidence="12">
    <location>
        <begin position="210"/>
        <end position="232"/>
    </location>
</feature>
<sequence>MFTKAFNLLQNIGRSLMIPIALLPAAGILLAFGTSFQDPAFINKVPFFGSPFMTSLLNLMLEAGNVIFANLPLIFAVGVAIGLSDGDGVAGLSAIVGFLIMNVVIGQFLGINAETLSTSRDFTMVVGIPSLQTGVFGGIIVGILASVLYKRFYKINLPAALQFFSGKRFVPIITSFAALFLGLLMAIIWSPIQDALNGASTFVMEQSLGLAAFMFGFVERLLIPFGLNHVWWPTFWLQFGEYVDKAGNIVNGDQLIFFAQLRDNVKLTAGTFMTGMYPLKMFCMPAAALAIYHCARPEKKKMVAGIMLSGAITALVCGITEPLEFSFLFVAPVLYFIHAIFAGLGFLIMYLLNVHIGLSFSGGFIDFIFFGIMPNRTSWWLVILVGLIMGLVYYVTFRFAITKWNLMTPGREKDGSGKSMIPELNETNSLSENVLAAFGGPGNISELNACMSRLRITVKDKSAVNKDTLKALGAAGISEVGNHIQAVFGMKSDTIKEDIKILMAGGHVEATETTSETRTEPKLDIASFQSFASPATGQIMAIESIPDEVFSNKMMGDGFAIELTDGDIFAPFDGEVMSIFPTKHAIALKSSANQEVLIHIGLDTVELGGNGFTVFAEAGSSFKKGDKLLSVNLDVIQKKGLSLISPIIFTNLEKEKYQIPINKTAKISATEANIIYLEEL</sequence>
<dbReference type="Pfam" id="PF02378">
    <property type="entry name" value="PTS_EIIC"/>
    <property type="match status" value="1"/>
</dbReference>
<gene>
    <name evidence="16" type="ordered locus">LIV_0559</name>
</gene>
<feature type="transmembrane region" description="Helical" evidence="12">
    <location>
        <begin position="56"/>
        <end position="83"/>
    </location>
</feature>
<dbReference type="PANTHER" id="PTHR30009">
    <property type="entry name" value="CYTOCHROME C-TYPE SYNTHESIS PROTEIN AND PTS TRANSMEMBRANE COMPONENT"/>
    <property type="match status" value="1"/>
</dbReference>
<dbReference type="Gene3D" id="2.70.70.10">
    <property type="entry name" value="Glucose Permease (Domain IIA)"/>
    <property type="match status" value="1"/>
</dbReference>
<feature type="active site" description="Phosphocysteine intermediate; for EIIB activity" evidence="11">
    <location>
        <position position="450"/>
    </location>
</feature>
<evidence type="ECO:0000256" key="6">
    <source>
        <dbReference type="ARBA" id="ARBA00022683"/>
    </source>
</evidence>
<dbReference type="Proteomes" id="UP000001286">
    <property type="component" value="Chromosome"/>
</dbReference>
<dbReference type="RefSeq" id="WP_014092070.1">
    <property type="nucleotide sequence ID" value="NC_016011.1"/>
</dbReference>
<dbReference type="SUPFAM" id="SSF55604">
    <property type="entry name" value="Glucose permease domain IIB"/>
    <property type="match status" value="1"/>
</dbReference>
<dbReference type="HOGENOM" id="CLU_012312_1_3_9"/>
<keyword evidence="6" id="KW-0598">Phosphotransferase system</keyword>
<evidence type="ECO:0000256" key="10">
    <source>
        <dbReference type="ARBA" id="ARBA00023136"/>
    </source>
</evidence>
<evidence type="ECO:0000256" key="7">
    <source>
        <dbReference type="ARBA" id="ARBA00022692"/>
    </source>
</evidence>
<dbReference type="NCBIfam" id="TIGR02002">
    <property type="entry name" value="PTS-II-BC-glcB"/>
    <property type="match status" value="1"/>
</dbReference>
<dbReference type="GO" id="GO:0005886">
    <property type="term" value="C:plasma membrane"/>
    <property type="evidence" value="ECO:0007669"/>
    <property type="project" value="UniProtKB-SubCell"/>
</dbReference>
<dbReference type="GO" id="GO:0008982">
    <property type="term" value="F:protein-N(PI)-phosphohistidine-sugar phosphotransferase activity"/>
    <property type="evidence" value="ECO:0007669"/>
    <property type="project" value="InterPro"/>
</dbReference>
<organism evidence="16 17">
    <name type="scientific">Listeria ivanovii (strain ATCC BAA-678 / PAM 55)</name>
    <dbReference type="NCBI Taxonomy" id="881621"/>
    <lineage>
        <taxon>Bacteria</taxon>
        <taxon>Bacillati</taxon>
        <taxon>Bacillota</taxon>
        <taxon>Bacilli</taxon>
        <taxon>Bacillales</taxon>
        <taxon>Listeriaceae</taxon>
        <taxon>Listeria</taxon>
    </lineage>
</organism>
<dbReference type="InterPro" id="IPR013013">
    <property type="entry name" value="PTS_EIIC_1"/>
</dbReference>
<dbReference type="NCBIfam" id="TIGR00830">
    <property type="entry name" value="PTBA"/>
    <property type="match status" value="1"/>
</dbReference>
<dbReference type="Pfam" id="PF00367">
    <property type="entry name" value="PTS_EIIB"/>
    <property type="match status" value="1"/>
</dbReference>
<evidence type="ECO:0000259" key="15">
    <source>
        <dbReference type="PROSITE" id="PS51103"/>
    </source>
</evidence>
<dbReference type="InterPro" id="IPR011299">
    <property type="entry name" value="PTS_IIBC_glc"/>
</dbReference>
<feature type="domain" description="PTS EIIC type-1" evidence="15">
    <location>
        <begin position="3"/>
        <end position="413"/>
    </location>
</feature>
<keyword evidence="10 12" id="KW-0472">Membrane</keyword>
<keyword evidence="7 12" id="KW-0812">Transmembrane</keyword>